<dbReference type="InterPro" id="IPR003594">
    <property type="entry name" value="HATPase_dom"/>
</dbReference>
<dbReference type="InterPro" id="IPR036097">
    <property type="entry name" value="HisK_dim/P_sf"/>
</dbReference>
<dbReference type="InterPro" id="IPR004358">
    <property type="entry name" value="Sig_transdc_His_kin-like_C"/>
</dbReference>
<keyword evidence="4" id="KW-0808">Transferase</keyword>
<dbReference type="InterPro" id="IPR013655">
    <property type="entry name" value="PAS_fold_3"/>
</dbReference>
<dbReference type="Pfam" id="PF08448">
    <property type="entry name" value="PAS_4"/>
    <property type="match status" value="1"/>
</dbReference>
<evidence type="ECO:0000313" key="10">
    <source>
        <dbReference type="Proteomes" id="UP000218731"/>
    </source>
</evidence>
<dbReference type="EC" id="2.7.13.3" evidence="2"/>
<evidence type="ECO:0000313" key="9">
    <source>
        <dbReference type="EMBL" id="BAW25561.1"/>
    </source>
</evidence>
<sequence>MSGLFERWLGGQTTEQAATAPQAVGLQLWLDDQGHVLRLAGPLRTVLPASSHSAPRVHDYLQRHSWLVLEGPPADWQGQPLDLDFATVHGPALHTRGWLQRQADGWLLQLFDIGDLLGEHEQQGHRLTQQALAAALGRALRDCDEDRLMVTATDQLKHLAEHWQAGSLRLMLLGDGGWYTYTSSDNDWPWADDERLRPWLQTLPPRGREVAAGNPLLQSSCAGLPLLAVPYLHGHTVQAWLLCAGAQRPPASETVAALLQALIEPLLSRLRQHQLRQRSRHLDELQQQLGAGWWSWPLQGPLQFDPALALRLGLPAEATAEQWLGRIHPADREAARMALEQLRAGIALNLNLRLLPANRLASPRWLQWAGQLQGRQVQGFVLDISALKAQELQAGAARARLENLIASSPAVIYVQRYAEGALHSEFFSASLMPLLGWPKDSELARHPAQAVHPDDHPTWLERTRTLLRDGQVRCRYRLRDHLGGYHWILDEARLLRDDLGQPVEAVGLWLDVSELTEAAERVRQSEERYRVLVEDSPAMICRYRPDLELLFGNHPLAEQLECAPQQLTGMNLGQWLSDSQRAAFLQRLSMLTPAQPLASAEICLQLPGRRTAWWVWAERGLFDEHGQLQEVQAVGRDNTAVRHSQQQLLQGAKMATLGELATGFVHEINQPLATMRLALVNTLKRLESGVVDAEYVAGKLQRIDAQVERIARLVEHLRTYGRRSEVEQQVFAAWVAVQGALGLLAEGLSGKGVALLVEEPDLCPEVLGHEDQLEQVLINLLVNARDALLERRVAKPRISVSQRVEDGQLCLLVEDNGGGIDPRLLERIFEPFFTTKAAGAGTGLGLSVSHSIVEAMGGRFEAHNRNEGACFQVWLPVYSAS</sequence>
<dbReference type="SMART" id="SM00387">
    <property type="entry name" value="HATPase_c"/>
    <property type="match status" value="1"/>
</dbReference>
<dbReference type="CDD" id="cd00082">
    <property type="entry name" value="HisKA"/>
    <property type="match status" value="1"/>
</dbReference>
<comment type="catalytic activity">
    <reaction evidence="1">
        <text>ATP + protein L-histidine = ADP + protein N-phospho-L-histidine.</text>
        <dbReference type="EC" id="2.7.13.3"/>
    </reaction>
</comment>
<name>A0A1L7NJ91_PSEPU</name>
<dbReference type="Gene3D" id="3.30.450.20">
    <property type="entry name" value="PAS domain"/>
    <property type="match status" value="3"/>
</dbReference>
<dbReference type="EMBL" id="AP015029">
    <property type="protein sequence ID" value="BAW25561.1"/>
    <property type="molecule type" value="Genomic_DNA"/>
</dbReference>
<dbReference type="InterPro" id="IPR003661">
    <property type="entry name" value="HisK_dim/P_dom"/>
</dbReference>
<dbReference type="Pfam" id="PF02518">
    <property type="entry name" value="HATPase_c"/>
    <property type="match status" value="1"/>
</dbReference>
<dbReference type="PANTHER" id="PTHR43304:SF1">
    <property type="entry name" value="PAC DOMAIN-CONTAINING PROTEIN"/>
    <property type="match status" value="1"/>
</dbReference>
<dbReference type="InterPro" id="IPR000014">
    <property type="entry name" value="PAS"/>
</dbReference>
<evidence type="ECO:0000259" key="8">
    <source>
        <dbReference type="PROSITE" id="PS50113"/>
    </source>
</evidence>
<dbReference type="InterPro" id="IPR013656">
    <property type="entry name" value="PAS_4"/>
</dbReference>
<accession>A0A1L7NJ91</accession>
<dbReference type="SUPFAM" id="SSF47384">
    <property type="entry name" value="Homodimeric domain of signal transducing histidine kinase"/>
    <property type="match status" value="1"/>
</dbReference>
<dbReference type="InterPro" id="IPR005467">
    <property type="entry name" value="His_kinase_dom"/>
</dbReference>
<protein>
    <recommendedName>
        <fullName evidence="2">histidine kinase</fullName>
        <ecNumber evidence="2">2.7.13.3</ecNumber>
    </recommendedName>
</protein>
<dbReference type="PROSITE" id="PS50109">
    <property type="entry name" value="HIS_KIN"/>
    <property type="match status" value="1"/>
</dbReference>
<dbReference type="InterPro" id="IPR052162">
    <property type="entry name" value="Sensor_kinase/Photoreceptor"/>
</dbReference>
<dbReference type="InterPro" id="IPR000700">
    <property type="entry name" value="PAS-assoc_C"/>
</dbReference>
<dbReference type="CDD" id="cd00130">
    <property type="entry name" value="PAS"/>
    <property type="match status" value="1"/>
</dbReference>
<dbReference type="RefSeq" id="WP_096426746.1">
    <property type="nucleotide sequence ID" value="NZ_AP015029.1"/>
</dbReference>
<reference evidence="9 10" key="1">
    <citation type="submission" date="2015-11" db="EMBL/GenBank/DDBJ databases">
        <title>Complete genome sequencing of a biphenyl-degrading bacterium, Pseudomonas putida KF715 (=NBRC110667).</title>
        <authorList>
            <person name="Suenaga H."/>
            <person name="Fujihara N."/>
            <person name="Watanabe T."/>
            <person name="Hirose J."/>
            <person name="Kimura N."/>
            <person name="Yamazoe A."/>
            <person name="Hosoyama A."/>
            <person name="Shimodaira J."/>
            <person name="Furukawa K."/>
        </authorList>
    </citation>
    <scope>NUCLEOTIDE SEQUENCE [LARGE SCALE GENOMIC DNA]</scope>
    <source>
        <strain evidence="9 10">KF715</strain>
    </source>
</reference>
<evidence type="ECO:0000256" key="2">
    <source>
        <dbReference type="ARBA" id="ARBA00012438"/>
    </source>
</evidence>
<feature type="domain" description="PAC" evidence="8">
    <location>
        <begin position="472"/>
        <end position="524"/>
    </location>
</feature>
<dbReference type="Proteomes" id="UP000218731">
    <property type="component" value="Chromosome 1"/>
</dbReference>
<feature type="domain" description="PAS" evidence="7">
    <location>
        <begin position="397"/>
        <end position="470"/>
    </location>
</feature>
<dbReference type="GO" id="GO:0000155">
    <property type="term" value="F:phosphorelay sensor kinase activity"/>
    <property type="evidence" value="ECO:0007669"/>
    <property type="project" value="InterPro"/>
</dbReference>
<feature type="domain" description="Histidine kinase" evidence="6">
    <location>
        <begin position="663"/>
        <end position="879"/>
    </location>
</feature>
<dbReference type="Gene3D" id="1.10.287.130">
    <property type="match status" value="1"/>
</dbReference>
<dbReference type="PROSITE" id="PS50112">
    <property type="entry name" value="PAS"/>
    <property type="match status" value="1"/>
</dbReference>
<dbReference type="PROSITE" id="PS50113">
    <property type="entry name" value="PAC"/>
    <property type="match status" value="1"/>
</dbReference>
<evidence type="ECO:0000256" key="1">
    <source>
        <dbReference type="ARBA" id="ARBA00000085"/>
    </source>
</evidence>
<dbReference type="InterPro" id="IPR036890">
    <property type="entry name" value="HATPase_C_sf"/>
</dbReference>
<dbReference type="SUPFAM" id="SSF55874">
    <property type="entry name" value="ATPase domain of HSP90 chaperone/DNA topoisomerase II/histidine kinase"/>
    <property type="match status" value="1"/>
</dbReference>
<evidence type="ECO:0000256" key="3">
    <source>
        <dbReference type="ARBA" id="ARBA00022553"/>
    </source>
</evidence>
<dbReference type="InterPro" id="IPR035965">
    <property type="entry name" value="PAS-like_dom_sf"/>
</dbReference>
<proteinExistence type="predicted"/>
<evidence type="ECO:0000256" key="5">
    <source>
        <dbReference type="ARBA" id="ARBA00022777"/>
    </source>
</evidence>
<dbReference type="PRINTS" id="PR00344">
    <property type="entry name" value="BCTRLSENSOR"/>
</dbReference>
<dbReference type="SUPFAM" id="SSF55785">
    <property type="entry name" value="PYP-like sensor domain (PAS domain)"/>
    <property type="match status" value="2"/>
</dbReference>
<dbReference type="PANTHER" id="PTHR43304">
    <property type="entry name" value="PHYTOCHROME-LIKE PROTEIN CPH1"/>
    <property type="match status" value="1"/>
</dbReference>
<keyword evidence="5 9" id="KW-0418">Kinase</keyword>
<organism evidence="9 10">
    <name type="scientific">Pseudomonas putida</name>
    <name type="common">Arthrobacter siderocapsulatus</name>
    <dbReference type="NCBI Taxonomy" id="303"/>
    <lineage>
        <taxon>Bacteria</taxon>
        <taxon>Pseudomonadati</taxon>
        <taxon>Pseudomonadota</taxon>
        <taxon>Gammaproteobacteria</taxon>
        <taxon>Pseudomonadales</taxon>
        <taxon>Pseudomonadaceae</taxon>
        <taxon>Pseudomonas</taxon>
    </lineage>
</organism>
<gene>
    <name evidence="9" type="ORF">KF715C_ch49880</name>
</gene>
<dbReference type="AlphaFoldDB" id="A0A1L7NJ91"/>
<keyword evidence="3" id="KW-0597">Phosphoprotein</keyword>
<evidence type="ECO:0000259" key="7">
    <source>
        <dbReference type="PROSITE" id="PS50112"/>
    </source>
</evidence>
<dbReference type="SMART" id="SM00091">
    <property type="entry name" value="PAS"/>
    <property type="match status" value="3"/>
</dbReference>
<evidence type="ECO:0000259" key="6">
    <source>
        <dbReference type="PROSITE" id="PS50109"/>
    </source>
</evidence>
<dbReference type="Gene3D" id="3.30.565.10">
    <property type="entry name" value="Histidine kinase-like ATPase, C-terminal domain"/>
    <property type="match status" value="1"/>
</dbReference>
<dbReference type="Pfam" id="PF08447">
    <property type="entry name" value="PAS_3"/>
    <property type="match status" value="1"/>
</dbReference>
<evidence type="ECO:0000256" key="4">
    <source>
        <dbReference type="ARBA" id="ARBA00022679"/>
    </source>
</evidence>
<dbReference type="SMART" id="SM00388">
    <property type="entry name" value="HisKA"/>
    <property type="match status" value="1"/>
</dbReference>